<feature type="domain" description="B30.2/SPRY" evidence="1">
    <location>
        <begin position="1"/>
        <end position="69"/>
    </location>
</feature>
<keyword evidence="3" id="KW-1185">Reference proteome</keyword>
<dbReference type="InterPro" id="IPR043136">
    <property type="entry name" value="B30.2/SPRY_sf"/>
</dbReference>
<feature type="non-terminal residue" evidence="2">
    <location>
        <position position="1"/>
    </location>
</feature>
<dbReference type="InterPro" id="IPR013320">
    <property type="entry name" value="ConA-like_dom_sf"/>
</dbReference>
<dbReference type="InterPro" id="IPR001870">
    <property type="entry name" value="B30.2/SPRY"/>
</dbReference>
<dbReference type="OrthoDB" id="9049620at2759"/>
<feature type="non-terminal residue" evidence="2">
    <location>
        <position position="69"/>
    </location>
</feature>
<dbReference type="SUPFAM" id="SSF49899">
    <property type="entry name" value="Concanavalin A-like lectins/glucanases"/>
    <property type="match status" value="1"/>
</dbReference>
<evidence type="ECO:0000313" key="3">
    <source>
        <dbReference type="Proteomes" id="UP000541332"/>
    </source>
</evidence>
<sequence>QALTSPNRTFLSKIPAPKRIRVFLDYEEGRVAFFHVDKNIPIFTFPPTSFEGKTVYPCFYLGGGTCLKV</sequence>
<proteinExistence type="predicted"/>
<dbReference type="Gene3D" id="2.60.120.920">
    <property type="match status" value="1"/>
</dbReference>
<evidence type="ECO:0000259" key="1">
    <source>
        <dbReference type="PROSITE" id="PS50188"/>
    </source>
</evidence>
<dbReference type="Pfam" id="PF00622">
    <property type="entry name" value="SPRY"/>
    <property type="match status" value="1"/>
</dbReference>
<dbReference type="Proteomes" id="UP000541332">
    <property type="component" value="Unassembled WGS sequence"/>
</dbReference>
<dbReference type="AlphaFoldDB" id="A0A7L4FR78"/>
<name>A0A7L4FR78_9COLU</name>
<dbReference type="EMBL" id="VWYH01005625">
    <property type="protein sequence ID" value="NXW88501.1"/>
    <property type="molecule type" value="Genomic_DNA"/>
</dbReference>
<dbReference type="PROSITE" id="PS50188">
    <property type="entry name" value="B302_SPRY"/>
    <property type="match status" value="1"/>
</dbReference>
<protein>
    <submittedName>
        <fullName evidence="2">BT3A3 protein</fullName>
    </submittedName>
</protein>
<dbReference type="InterPro" id="IPR003877">
    <property type="entry name" value="SPRY_dom"/>
</dbReference>
<evidence type="ECO:0000313" key="2">
    <source>
        <dbReference type="EMBL" id="NXW88501.1"/>
    </source>
</evidence>
<gene>
    <name evidence="2" type="primary">Btn3a3</name>
    <name evidence="2" type="ORF">ALOBEC_R15595</name>
</gene>
<comment type="caution">
    <text evidence="2">The sequence shown here is derived from an EMBL/GenBank/DDBJ whole genome shotgun (WGS) entry which is preliminary data.</text>
</comment>
<reference evidence="2 3" key="1">
    <citation type="submission" date="2020-02" db="EMBL/GenBank/DDBJ databases">
        <title>Bird 10,000 Genomes (B10K) Project - Family phase.</title>
        <authorList>
            <person name="Zhang G."/>
        </authorList>
    </citation>
    <scope>NUCLEOTIDE SEQUENCE [LARGE SCALE GENOMIC DNA]</scope>
    <source>
        <strain evidence="2">B10K-DU-006-06</strain>
    </source>
</reference>
<organism evidence="2 3">
    <name type="scientific">Pampusana beccarii</name>
    <name type="common">Western bronze ground-dove</name>
    <dbReference type="NCBI Taxonomy" id="2953425"/>
    <lineage>
        <taxon>Eukaryota</taxon>
        <taxon>Metazoa</taxon>
        <taxon>Chordata</taxon>
        <taxon>Craniata</taxon>
        <taxon>Vertebrata</taxon>
        <taxon>Euteleostomi</taxon>
        <taxon>Archelosauria</taxon>
        <taxon>Archosauria</taxon>
        <taxon>Dinosauria</taxon>
        <taxon>Saurischia</taxon>
        <taxon>Theropoda</taxon>
        <taxon>Coelurosauria</taxon>
        <taxon>Aves</taxon>
        <taxon>Neognathae</taxon>
        <taxon>Neoaves</taxon>
        <taxon>Columbimorphae</taxon>
        <taxon>Columbiformes</taxon>
        <taxon>Columbidae</taxon>
        <taxon>Pampusana</taxon>
    </lineage>
</organism>
<accession>A0A7L4FR78</accession>